<keyword evidence="2" id="KW-1133">Transmembrane helix</keyword>
<feature type="transmembrane region" description="Helical" evidence="2">
    <location>
        <begin position="63"/>
        <end position="80"/>
    </location>
</feature>
<dbReference type="Proteomes" id="UP000617628">
    <property type="component" value="Unassembled WGS sequence"/>
</dbReference>
<feature type="compositionally biased region" description="Low complexity" evidence="1">
    <location>
        <begin position="960"/>
        <end position="975"/>
    </location>
</feature>
<feature type="region of interest" description="Disordered" evidence="1">
    <location>
        <begin position="905"/>
        <end position="933"/>
    </location>
</feature>
<feature type="transmembrane region" description="Helical" evidence="2">
    <location>
        <begin position="39"/>
        <end position="57"/>
    </location>
</feature>
<gene>
    <name evidence="3" type="ORF">JIN87_09225</name>
</gene>
<sequence length="1125" mass="126356">MNHSSGYTSSLKHPQLQRRLYPVAKRIQRIKRLRVRQRAMMLSLAICSLLALVTFFANDLATVSVLTSSFITAFMLANAWQKEKRVLLDYLEAARHVESENPDLRQSLVTAVQQQLSRNNDFFAERTASIALGAKSTANWQLARKADHLRQRLLYLGTALSTLAIVFLNATFTNSPAGALGNHLSPLHSLPVTIEPGDVEVEQGSSLVVTARFEKELPNDATLLVHLDNGQTLTHEMGRSLSDPVFAYSLRNIESSASYSIQYDSQESESYRIETYTLPKLLQADASLDYPDYTGWEDAVIEDTLKVSAIEGTALQYSFTSEKPVQAASLVTEDGTRIPLEPKDDSETEFTFTKRLQSDERYHLELVDFSGRENAYPPEVSIKVIANQRPDLRVTSPRGDQRLSLLEELTISGNASDDFGLLDYGIGFVVATLPQSDISLNSEESLELPLTGEVSYDLDLEQYGLYPKDTLNWFLWAVDYGPDGKPRRTTGDLLFAEIRSFDEIFRERDQGSSGQGSPSGQGMELIEKQRRISISLFRIKNTATNTESVLEDLDVVQRSQIEAMNDLQGVIPELQEASSRQHAQDALRFMEAVNDHIDTTFVESQLRPLESAWRNAQSAYDSLVKLSNDEYNVSRGQNQGGGGGNSQSRNQSQINELDFRQEDSRYETASEAQQLGSPDDRQNLELISRLNELSQRQDDLNQRLQELQSALAEAETEEERERVRRELKRLEEEQREMLAEADEAIQQAGNRQQTRQARQQLEEARENMRQAGEQMSEGQVSRALASGSRAQSTLQETREQLRESNSSQFADSMREARSQARDLAESQQKLEEALDAYSNREQRSLDDSDERDELVQKLGEQSESLENLLEDVQEIAEAAESVEPGLFRELYQVLRDTNGGRFEERYESSSQLLQQGFLEEAEEEQRGLSNELTELSEAVSQAASGILGSEEATLEFAQSELESLQEQLQQEQQAQDSPSPTGQSAQGQASGGQSAAEAFRRGMENFNSPGSAPLSGAGYGEWLERLRTVESLIEEPQIRDRISAAREFAENMRRDFKRHGELPQWSMVVDEIATPLTEASSWLGNELSRIKNPDTLQAIDQDPVPEAYRAAIDQYYESLGEEDAP</sequence>
<feature type="region of interest" description="Disordered" evidence="1">
    <location>
        <begin position="745"/>
        <end position="862"/>
    </location>
</feature>
<feature type="compositionally biased region" description="Polar residues" evidence="1">
    <location>
        <begin position="747"/>
        <end position="759"/>
    </location>
</feature>
<evidence type="ECO:0000256" key="1">
    <source>
        <dbReference type="SAM" id="MobiDB-lite"/>
    </source>
</evidence>
<evidence type="ECO:0000313" key="3">
    <source>
        <dbReference type="EMBL" id="MBK1877048.1"/>
    </source>
</evidence>
<feature type="transmembrane region" description="Helical" evidence="2">
    <location>
        <begin position="153"/>
        <end position="172"/>
    </location>
</feature>
<dbReference type="AlphaFoldDB" id="A0A934RVA5"/>
<evidence type="ECO:0000256" key="2">
    <source>
        <dbReference type="SAM" id="Phobius"/>
    </source>
</evidence>
<proteinExistence type="predicted"/>
<reference evidence="3" key="1">
    <citation type="submission" date="2021-01" db="EMBL/GenBank/DDBJ databases">
        <title>Modified the classification status of verrucomicrobia.</title>
        <authorList>
            <person name="Feng X."/>
        </authorList>
    </citation>
    <scope>NUCLEOTIDE SEQUENCE</scope>
    <source>
        <strain evidence="3">KCTC 13126</strain>
    </source>
</reference>
<keyword evidence="2" id="KW-0812">Transmembrane</keyword>
<accession>A0A934RVA5</accession>
<feature type="compositionally biased region" description="Basic and acidic residues" evidence="1">
    <location>
        <begin position="812"/>
        <end position="846"/>
    </location>
</feature>
<dbReference type="RefSeq" id="WP_200355265.1">
    <property type="nucleotide sequence ID" value="NZ_JAENIL010000014.1"/>
</dbReference>
<evidence type="ECO:0008006" key="5">
    <source>
        <dbReference type="Google" id="ProtNLM"/>
    </source>
</evidence>
<evidence type="ECO:0000313" key="4">
    <source>
        <dbReference type="Proteomes" id="UP000617628"/>
    </source>
</evidence>
<protein>
    <recommendedName>
        <fullName evidence="5">DUF4175 family protein</fullName>
    </recommendedName>
</protein>
<name>A0A934RVA5_9BACT</name>
<feature type="region of interest" description="Disordered" evidence="1">
    <location>
        <begin position="632"/>
        <end position="652"/>
    </location>
</feature>
<keyword evidence="2" id="KW-0472">Membrane</keyword>
<dbReference type="EMBL" id="JAENIL010000014">
    <property type="protein sequence ID" value="MBK1877048.1"/>
    <property type="molecule type" value="Genomic_DNA"/>
</dbReference>
<comment type="caution">
    <text evidence="3">The sequence shown here is derived from an EMBL/GenBank/DDBJ whole genome shotgun (WGS) entry which is preliminary data.</text>
</comment>
<keyword evidence="4" id="KW-1185">Reference proteome</keyword>
<organism evidence="3 4">
    <name type="scientific">Pelagicoccus mobilis</name>
    <dbReference type="NCBI Taxonomy" id="415221"/>
    <lineage>
        <taxon>Bacteria</taxon>
        <taxon>Pseudomonadati</taxon>
        <taxon>Verrucomicrobiota</taxon>
        <taxon>Opitutia</taxon>
        <taxon>Puniceicoccales</taxon>
        <taxon>Pelagicoccaceae</taxon>
        <taxon>Pelagicoccus</taxon>
    </lineage>
</organism>
<feature type="region of interest" description="Disordered" evidence="1">
    <location>
        <begin position="960"/>
        <end position="996"/>
    </location>
</feature>
<feature type="compositionally biased region" description="Low complexity" evidence="1">
    <location>
        <begin position="982"/>
        <end position="996"/>
    </location>
</feature>